<evidence type="ECO:0000256" key="3">
    <source>
        <dbReference type="ARBA" id="ARBA00012438"/>
    </source>
</evidence>
<dbReference type="Pfam" id="PF00512">
    <property type="entry name" value="HisKA"/>
    <property type="match status" value="1"/>
</dbReference>
<dbReference type="PATRIC" id="fig|857265.3.peg.2330"/>
<evidence type="ECO:0000259" key="8">
    <source>
        <dbReference type="PROSITE" id="PS50109"/>
    </source>
</evidence>
<dbReference type="AlphaFoldDB" id="A0A0N0GNR7"/>
<feature type="domain" description="PAS" evidence="9">
    <location>
        <begin position="298"/>
        <end position="368"/>
    </location>
</feature>
<evidence type="ECO:0000259" key="10">
    <source>
        <dbReference type="PROSITE" id="PS50113"/>
    </source>
</evidence>
<dbReference type="PROSITE" id="PS50112">
    <property type="entry name" value="PAS"/>
    <property type="match status" value="1"/>
</dbReference>
<dbReference type="InterPro" id="IPR000014">
    <property type="entry name" value="PAS"/>
</dbReference>
<feature type="transmembrane region" description="Helical" evidence="7">
    <location>
        <begin position="225"/>
        <end position="245"/>
    </location>
</feature>
<feature type="transmembrane region" description="Helical" evidence="7">
    <location>
        <begin position="65"/>
        <end position="82"/>
    </location>
</feature>
<evidence type="ECO:0000256" key="4">
    <source>
        <dbReference type="ARBA" id="ARBA00022553"/>
    </source>
</evidence>
<evidence type="ECO:0000256" key="6">
    <source>
        <dbReference type="ARBA" id="ARBA00022777"/>
    </source>
</evidence>
<gene>
    <name evidence="11" type="primary">yycG_1</name>
    <name evidence="11" type="ORF">WG78_11345</name>
</gene>
<dbReference type="FunFam" id="3.30.565.10:FF:000006">
    <property type="entry name" value="Sensor histidine kinase WalK"/>
    <property type="match status" value="1"/>
</dbReference>
<reference evidence="11 12" key="1">
    <citation type="submission" date="2015-07" db="EMBL/GenBank/DDBJ databases">
        <title>Draft genome sequence of the Amantichitinum ursilacus IGB-41, a new chitin-degrading bacterium.</title>
        <authorList>
            <person name="Kirstahler P."/>
            <person name="Guenther M."/>
            <person name="Grumaz C."/>
            <person name="Rupp S."/>
            <person name="Zibek S."/>
            <person name="Sohn K."/>
        </authorList>
    </citation>
    <scope>NUCLEOTIDE SEQUENCE [LARGE SCALE GENOMIC DNA]</scope>
    <source>
        <strain evidence="11 12">IGB-41</strain>
    </source>
</reference>
<dbReference type="STRING" id="857265.WG78_11345"/>
<dbReference type="PRINTS" id="PR00344">
    <property type="entry name" value="BCTRLSENSOR"/>
</dbReference>
<dbReference type="SMART" id="SM00086">
    <property type="entry name" value="PAC"/>
    <property type="match status" value="3"/>
</dbReference>
<dbReference type="GO" id="GO:0000155">
    <property type="term" value="F:phosphorelay sensor kinase activity"/>
    <property type="evidence" value="ECO:0007669"/>
    <property type="project" value="InterPro"/>
</dbReference>
<dbReference type="CDD" id="cd00082">
    <property type="entry name" value="HisKA"/>
    <property type="match status" value="1"/>
</dbReference>
<dbReference type="InterPro" id="IPR036097">
    <property type="entry name" value="HisK_dim/P_sf"/>
</dbReference>
<dbReference type="SMART" id="SM00387">
    <property type="entry name" value="HATPase_c"/>
    <property type="match status" value="1"/>
</dbReference>
<comment type="subcellular location">
    <subcellularLocation>
        <location evidence="2">Cell inner membrane</location>
        <topology evidence="2">Multi-pass membrane protein</topology>
    </subcellularLocation>
</comment>
<dbReference type="SMART" id="SM00388">
    <property type="entry name" value="HisKA"/>
    <property type="match status" value="1"/>
</dbReference>
<dbReference type="NCBIfam" id="TIGR00229">
    <property type="entry name" value="sensory_box"/>
    <property type="match status" value="2"/>
</dbReference>
<dbReference type="SUPFAM" id="SSF55785">
    <property type="entry name" value="PYP-like sensor domain (PAS domain)"/>
    <property type="match status" value="3"/>
</dbReference>
<keyword evidence="12" id="KW-1185">Reference proteome</keyword>
<evidence type="ECO:0000256" key="2">
    <source>
        <dbReference type="ARBA" id="ARBA00004429"/>
    </source>
</evidence>
<dbReference type="PANTHER" id="PTHR43304">
    <property type="entry name" value="PHYTOCHROME-LIKE PROTEIN CPH1"/>
    <property type="match status" value="1"/>
</dbReference>
<dbReference type="CDD" id="cd00130">
    <property type="entry name" value="PAS"/>
    <property type="match status" value="3"/>
</dbReference>
<dbReference type="InterPro" id="IPR035965">
    <property type="entry name" value="PAS-like_dom_sf"/>
</dbReference>
<dbReference type="InterPro" id="IPR001610">
    <property type="entry name" value="PAC"/>
</dbReference>
<dbReference type="Pfam" id="PF02518">
    <property type="entry name" value="HATPase_c"/>
    <property type="match status" value="1"/>
</dbReference>
<dbReference type="RefSeq" id="WP_083458933.1">
    <property type="nucleotide sequence ID" value="NZ_LAQT01000008.1"/>
</dbReference>
<dbReference type="GO" id="GO:0005886">
    <property type="term" value="C:plasma membrane"/>
    <property type="evidence" value="ECO:0007669"/>
    <property type="project" value="UniProtKB-SubCell"/>
</dbReference>
<protein>
    <recommendedName>
        <fullName evidence="3">histidine kinase</fullName>
        <ecNumber evidence="3">2.7.13.3</ecNumber>
    </recommendedName>
</protein>
<dbReference type="PROSITE" id="PS50113">
    <property type="entry name" value="PAC"/>
    <property type="match status" value="2"/>
</dbReference>
<organism evidence="11 12">
    <name type="scientific">Amantichitinum ursilacus</name>
    <dbReference type="NCBI Taxonomy" id="857265"/>
    <lineage>
        <taxon>Bacteria</taxon>
        <taxon>Pseudomonadati</taxon>
        <taxon>Pseudomonadota</taxon>
        <taxon>Betaproteobacteria</taxon>
        <taxon>Neisseriales</taxon>
        <taxon>Chitinibacteraceae</taxon>
        <taxon>Amantichitinum</taxon>
    </lineage>
</organism>
<dbReference type="InterPro" id="IPR004358">
    <property type="entry name" value="Sig_transdc_His_kin-like_C"/>
</dbReference>
<dbReference type="PANTHER" id="PTHR43304:SF1">
    <property type="entry name" value="PAC DOMAIN-CONTAINING PROTEIN"/>
    <property type="match status" value="1"/>
</dbReference>
<dbReference type="Gene3D" id="1.10.287.130">
    <property type="match status" value="1"/>
</dbReference>
<comment type="catalytic activity">
    <reaction evidence="1">
        <text>ATP + protein L-histidine = ADP + protein N-phospho-L-histidine.</text>
        <dbReference type="EC" id="2.7.13.3"/>
    </reaction>
</comment>
<feature type="domain" description="Histidine kinase" evidence="8">
    <location>
        <begin position="684"/>
        <end position="912"/>
    </location>
</feature>
<evidence type="ECO:0000256" key="1">
    <source>
        <dbReference type="ARBA" id="ARBA00000085"/>
    </source>
</evidence>
<dbReference type="InterPro" id="IPR013655">
    <property type="entry name" value="PAS_fold_3"/>
</dbReference>
<dbReference type="PROSITE" id="PS50109">
    <property type="entry name" value="HIS_KIN"/>
    <property type="match status" value="1"/>
</dbReference>
<feature type="transmembrane region" description="Helical" evidence="7">
    <location>
        <begin position="192"/>
        <end position="213"/>
    </location>
</feature>
<keyword evidence="7" id="KW-0812">Transmembrane</keyword>
<keyword evidence="6 11" id="KW-0418">Kinase</keyword>
<keyword evidence="7" id="KW-0472">Membrane</keyword>
<name>A0A0N0GNR7_9NEIS</name>
<dbReference type="CDD" id="cd16922">
    <property type="entry name" value="HATPase_EvgS-ArcB-TorS-like"/>
    <property type="match status" value="1"/>
</dbReference>
<dbReference type="InterPro" id="IPR036890">
    <property type="entry name" value="HATPase_C_sf"/>
</dbReference>
<evidence type="ECO:0000256" key="7">
    <source>
        <dbReference type="SAM" id="Phobius"/>
    </source>
</evidence>
<dbReference type="Gene3D" id="3.30.450.20">
    <property type="entry name" value="PAS domain"/>
    <property type="match status" value="3"/>
</dbReference>
<dbReference type="Pfam" id="PF08447">
    <property type="entry name" value="PAS_3"/>
    <property type="match status" value="1"/>
</dbReference>
<dbReference type="InterPro" id="IPR005467">
    <property type="entry name" value="His_kinase_dom"/>
</dbReference>
<dbReference type="InterPro" id="IPR003594">
    <property type="entry name" value="HATPase_dom"/>
</dbReference>
<dbReference type="InterPro" id="IPR003661">
    <property type="entry name" value="HisK_dim/P_dom"/>
</dbReference>
<feature type="domain" description="PAC" evidence="10">
    <location>
        <begin position="372"/>
        <end position="424"/>
    </location>
</feature>
<dbReference type="EC" id="2.7.13.3" evidence="3"/>
<dbReference type="SUPFAM" id="SSF55874">
    <property type="entry name" value="ATPase domain of HSP90 chaperone/DNA topoisomerase II/histidine kinase"/>
    <property type="match status" value="1"/>
</dbReference>
<dbReference type="SUPFAM" id="SSF47384">
    <property type="entry name" value="Homodimeric domain of signal transducing histidine kinase"/>
    <property type="match status" value="1"/>
</dbReference>
<feature type="domain" description="PAC" evidence="10">
    <location>
        <begin position="501"/>
        <end position="554"/>
    </location>
</feature>
<keyword evidence="5 11" id="KW-0808">Transferase</keyword>
<evidence type="ECO:0000259" key="9">
    <source>
        <dbReference type="PROSITE" id="PS50112"/>
    </source>
</evidence>
<sequence length="918" mass="100737">MPDSRTSRASFTLVFGLTVLAYVALGALARYFENRPGHLSDIWWADALATAVALRLPLRQIWQVLAAALCGAVIIALLYAPSLPIGSVFVLASLVGIALPAALLHFLMEDGVHVHEVKRFIQTLGAVMLAGALPSALVGAACFSLVRGDDFENALRHWFLSRSIGMLGILPLVMASDLRVLLTPRLWRLNPAVLLFLLVSLSATALALQYYAYPFIVISLPLTLAAFQLDLAGVGLLGLANTILMSALSSRPAHAAWAVAGGEPQILSLSMGLALVPPLLISVLVFQRNHKERQYRESAERFENTMRFSVIGIGLVTRQGHILQANQSLQSMLGYTGAPPVHLSIWQMVHHESRLALLELVEQVASGQVRGASRELQYERGDGITAWANWVLSAVHDEHGVFSHFIVQTIDIDSRKRVELALEDSERRWKFALESSGQGVVDWDMLSDRLYFSPAWRNMLGYGYDDLAETEVSWRSCIHADDLPIVMAEMIAHQHGVTPELISEHRLRCKDGSYKWVSLRGKVILRGPGGQPWRMILTYIDVTHSHESRLALQRSEAMLAQSSKLARLGAWEVDLTSKQVTWSEGMFLIFDMQPGRVPDVTESLALFADTSRSDMEAALAHAMQTGRGWNMEVEVVTALGRSVWIRSLGQADLVDGKPVRLWGVIQDISESKAIELLKGQFVATVSHELRTPLTSLRGALRLLQNLGKASLAPPLQEMLTVADRNCDRLIMLVNDILDFEKLNAGKLELHVECVDIATLVRQAVETNQMYATQFNVSFAVDLPEAPVYAQADAARLTQVMANLLSNAAKFSKTGSEVHVRMEPDVRAERDEDDGPGWRICVTDQGAGIPEAFRHRIFQPFSQADSSDQRQKGGTGLGLAISHTLVAGMGGEIGFDSPPGAGATFYVRLAPCQADATVN</sequence>
<dbReference type="SMART" id="SM00091">
    <property type="entry name" value="PAS"/>
    <property type="match status" value="3"/>
</dbReference>
<dbReference type="OrthoDB" id="9804645at2"/>
<dbReference type="InterPro" id="IPR052162">
    <property type="entry name" value="Sensor_kinase/Photoreceptor"/>
</dbReference>
<proteinExistence type="predicted"/>
<keyword evidence="7" id="KW-1133">Transmembrane helix</keyword>
<evidence type="ECO:0000313" key="11">
    <source>
        <dbReference type="EMBL" id="KPC53082.1"/>
    </source>
</evidence>
<feature type="transmembrane region" description="Helical" evidence="7">
    <location>
        <begin position="120"/>
        <end position="146"/>
    </location>
</feature>
<dbReference type="InterPro" id="IPR000700">
    <property type="entry name" value="PAS-assoc_C"/>
</dbReference>
<accession>A0A0N0GNR7</accession>
<comment type="caution">
    <text evidence="11">The sequence shown here is derived from an EMBL/GenBank/DDBJ whole genome shotgun (WGS) entry which is preliminary data.</text>
</comment>
<feature type="transmembrane region" description="Helical" evidence="7">
    <location>
        <begin position="158"/>
        <end position="180"/>
    </location>
</feature>
<evidence type="ECO:0000313" key="12">
    <source>
        <dbReference type="Proteomes" id="UP000037939"/>
    </source>
</evidence>
<keyword evidence="4" id="KW-0597">Phosphoprotein</keyword>
<dbReference type="EMBL" id="LAQT01000008">
    <property type="protein sequence ID" value="KPC53082.1"/>
    <property type="molecule type" value="Genomic_DNA"/>
</dbReference>
<feature type="transmembrane region" description="Helical" evidence="7">
    <location>
        <begin position="88"/>
        <end position="108"/>
    </location>
</feature>
<evidence type="ECO:0000256" key="5">
    <source>
        <dbReference type="ARBA" id="ARBA00022679"/>
    </source>
</evidence>
<dbReference type="Pfam" id="PF13426">
    <property type="entry name" value="PAS_9"/>
    <property type="match status" value="1"/>
</dbReference>
<dbReference type="Gene3D" id="3.30.565.10">
    <property type="entry name" value="Histidine kinase-like ATPase, C-terminal domain"/>
    <property type="match status" value="1"/>
</dbReference>
<dbReference type="Proteomes" id="UP000037939">
    <property type="component" value="Unassembled WGS sequence"/>
</dbReference>